<organism evidence="3 4">
    <name type="scientific">Chryseomicrobium palamuruense</name>
    <dbReference type="NCBI Taxonomy" id="682973"/>
    <lineage>
        <taxon>Bacteria</taxon>
        <taxon>Bacillati</taxon>
        <taxon>Bacillota</taxon>
        <taxon>Bacilli</taxon>
        <taxon>Bacillales</taxon>
        <taxon>Caryophanaceae</taxon>
        <taxon>Chryseomicrobium</taxon>
    </lineage>
</organism>
<feature type="domain" description="VanZ-like" evidence="2">
    <location>
        <begin position="7"/>
        <end position="139"/>
    </location>
</feature>
<dbReference type="Proteomes" id="UP001595733">
    <property type="component" value="Unassembled WGS sequence"/>
</dbReference>
<feature type="transmembrane region" description="Helical" evidence="1">
    <location>
        <begin position="67"/>
        <end position="85"/>
    </location>
</feature>
<dbReference type="NCBIfam" id="NF037970">
    <property type="entry name" value="vanZ_1"/>
    <property type="match status" value="1"/>
</dbReference>
<accession>A0ABV8UXD7</accession>
<evidence type="ECO:0000313" key="4">
    <source>
        <dbReference type="Proteomes" id="UP001595733"/>
    </source>
</evidence>
<dbReference type="EMBL" id="JBHSEF010000022">
    <property type="protein sequence ID" value="MFC4355203.1"/>
    <property type="molecule type" value="Genomic_DNA"/>
</dbReference>
<dbReference type="InterPro" id="IPR016747">
    <property type="entry name" value="Phosphotransbutyrylase"/>
</dbReference>
<dbReference type="RefSeq" id="WP_378141601.1">
    <property type="nucleotide sequence ID" value="NZ_JBHSEF010000022.1"/>
</dbReference>
<keyword evidence="1" id="KW-0472">Membrane</keyword>
<proteinExistence type="predicted"/>
<keyword evidence="1" id="KW-1133">Transmembrane helix</keyword>
<dbReference type="Pfam" id="PF04892">
    <property type="entry name" value="VanZ"/>
    <property type="match status" value="1"/>
</dbReference>
<protein>
    <submittedName>
        <fullName evidence="3">VanZ family protein</fullName>
    </submittedName>
</protein>
<feature type="transmembrane region" description="Helical" evidence="1">
    <location>
        <begin position="6"/>
        <end position="22"/>
    </location>
</feature>
<evidence type="ECO:0000259" key="2">
    <source>
        <dbReference type="Pfam" id="PF04892"/>
    </source>
</evidence>
<keyword evidence="4" id="KW-1185">Reference proteome</keyword>
<dbReference type="InterPro" id="IPR006976">
    <property type="entry name" value="VanZ-like"/>
</dbReference>
<evidence type="ECO:0000256" key="1">
    <source>
        <dbReference type="SAM" id="Phobius"/>
    </source>
</evidence>
<reference evidence="4" key="1">
    <citation type="journal article" date="2019" name="Int. J. Syst. Evol. Microbiol.">
        <title>The Global Catalogue of Microorganisms (GCM) 10K type strain sequencing project: providing services to taxonomists for standard genome sequencing and annotation.</title>
        <authorList>
            <consortium name="The Broad Institute Genomics Platform"/>
            <consortium name="The Broad Institute Genome Sequencing Center for Infectious Disease"/>
            <person name="Wu L."/>
            <person name="Ma J."/>
        </authorList>
    </citation>
    <scope>NUCLEOTIDE SEQUENCE [LARGE SCALE GENOMIC DNA]</scope>
    <source>
        <strain evidence="4">CCUG 50353</strain>
    </source>
</reference>
<feature type="transmembrane region" description="Helical" evidence="1">
    <location>
        <begin position="122"/>
        <end position="139"/>
    </location>
</feature>
<dbReference type="PIRSF" id="PIRSF019083">
    <property type="entry name" value="UCP019083_VanZ"/>
    <property type="match status" value="1"/>
</dbReference>
<keyword evidence="1" id="KW-0812">Transmembrane</keyword>
<evidence type="ECO:0000313" key="3">
    <source>
        <dbReference type="EMBL" id="MFC4355203.1"/>
    </source>
</evidence>
<name>A0ABV8UXD7_9BACL</name>
<sequence>MKTWKWWALVGIYMGVIFYLSHQPATSSNELSTDLTEVITETVGKIIKTNELSISDWNHLLRKNTHFFAYLGLGLLTWKALSQHFTGMKNYIFAWGITTIYAMTDELHQLFVPGRGGQVSDVLLDSAGAATGLLLLYLVRTKMRLSRK</sequence>
<comment type="caution">
    <text evidence="3">The sequence shown here is derived from an EMBL/GenBank/DDBJ whole genome shotgun (WGS) entry which is preliminary data.</text>
</comment>
<gene>
    <name evidence="3" type="ORF">ACFO0S_09105</name>
</gene>